<organism evidence="1 2">
    <name type="scientific">Trifolium medium</name>
    <dbReference type="NCBI Taxonomy" id="97028"/>
    <lineage>
        <taxon>Eukaryota</taxon>
        <taxon>Viridiplantae</taxon>
        <taxon>Streptophyta</taxon>
        <taxon>Embryophyta</taxon>
        <taxon>Tracheophyta</taxon>
        <taxon>Spermatophyta</taxon>
        <taxon>Magnoliopsida</taxon>
        <taxon>eudicotyledons</taxon>
        <taxon>Gunneridae</taxon>
        <taxon>Pentapetalae</taxon>
        <taxon>rosids</taxon>
        <taxon>fabids</taxon>
        <taxon>Fabales</taxon>
        <taxon>Fabaceae</taxon>
        <taxon>Papilionoideae</taxon>
        <taxon>50 kb inversion clade</taxon>
        <taxon>NPAAA clade</taxon>
        <taxon>Hologalegina</taxon>
        <taxon>IRL clade</taxon>
        <taxon>Trifolieae</taxon>
        <taxon>Trifolium</taxon>
    </lineage>
</organism>
<dbReference type="Proteomes" id="UP000265520">
    <property type="component" value="Unassembled WGS sequence"/>
</dbReference>
<dbReference type="InterPro" id="IPR012340">
    <property type="entry name" value="NA-bd_OB-fold"/>
</dbReference>
<reference evidence="1 2" key="1">
    <citation type="journal article" date="2018" name="Front. Plant Sci.">
        <title>Red Clover (Trifolium pratense) and Zigzag Clover (T. medium) - A Picture of Genomic Similarities and Differences.</title>
        <authorList>
            <person name="Dluhosova J."/>
            <person name="Istvanek J."/>
            <person name="Nedelnik J."/>
            <person name="Repkova J."/>
        </authorList>
    </citation>
    <scope>NUCLEOTIDE SEQUENCE [LARGE SCALE GENOMIC DNA]</scope>
    <source>
        <strain evidence="2">cv. 10/8</strain>
        <tissue evidence="1">Leaf</tissue>
    </source>
</reference>
<dbReference type="EMBL" id="LXQA010013114">
    <property type="protein sequence ID" value="MCH87898.1"/>
    <property type="molecule type" value="Genomic_DNA"/>
</dbReference>
<name>A0A392MMK4_9FABA</name>
<gene>
    <name evidence="1" type="ORF">A2U01_0008779</name>
</gene>
<keyword evidence="2" id="KW-1185">Reference proteome</keyword>
<accession>A0A392MMK4</accession>
<dbReference type="SUPFAM" id="SSF50249">
    <property type="entry name" value="Nucleic acid-binding proteins"/>
    <property type="match status" value="1"/>
</dbReference>
<sequence>MGISNSWYGTKSILNGDIDAVRDYTNRMDVGEVELIQGVSQITSHVAFPLKADDFMQTQRMTIEELIESPYLCCGSVLATVCEIETGMRGIIRRHVLIVHQGFLFWTDNYGVKNAGITKLPFQGKLFKVHVVVMDNSGSTTFVLFDRIVSQFLGRNVGDLIVEFNQEIGSDSYPPDLNMFLDKKMLFKVEVSKGNVRKWFKNYTVKRATDDAAIIQNFISLHNIKVILILCPSDEEEEAEYNNALIELADNSPI</sequence>
<evidence type="ECO:0000313" key="1">
    <source>
        <dbReference type="EMBL" id="MCH87898.1"/>
    </source>
</evidence>
<comment type="caution">
    <text evidence="1">The sequence shown here is derived from an EMBL/GenBank/DDBJ whole genome shotgun (WGS) entry which is preliminary data.</text>
</comment>
<proteinExistence type="predicted"/>
<dbReference type="Gene3D" id="2.40.50.140">
    <property type="entry name" value="Nucleic acid-binding proteins"/>
    <property type="match status" value="1"/>
</dbReference>
<protein>
    <submittedName>
        <fullName evidence="1">Replication factor A protein</fullName>
    </submittedName>
</protein>
<dbReference type="AlphaFoldDB" id="A0A392MMK4"/>
<evidence type="ECO:0000313" key="2">
    <source>
        <dbReference type="Proteomes" id="UP000265520"/>
    </source>
</evidence>
<feature type="non-terminal residue" evidence="1">
    <location>
        <position position="254"/>
    </location>
</feature>